<dbReference type="PRINTS" id="PR00381">
    <property type="entry name" value="KINESINLIGHT"/>
</dbReference>
<evidence type="ECO:0000313" key="5">
    <source>
        <dbReference type="Proteomes" id="UP000298138"/>
    </source>
</evidence>
<dbReference type="GO" id="GO:0043531">
    <property type="term" value="F:ADP binding"/>
    <property type="evidence" value="ECO:0007669"/>
    <property type="project" value="InterPro"/>
</dbReference>
<dbReference type="Gene3D" id="3.40.50.300">
    <property type="entry name" value="P-loop containing nucleotide triphosphate hydrolases"/>
    <property type="match status" value="1"/>
</dbReference>
<dbReference type="Pfam" id="PF14479">
    <property type="entry name" value="HeLo"/>
    <property type="match status" value="1"/>
</dbReference>
<feature type="domain" description="Prion-inhibition and propagation HeLo" evidence="3">
    <location>
        <begin position="5"/>
        <end position="207"/>
    </location>
</feature>
<dbReference type="InterPro" id="IPR002182">
    <property type="entry name" value="NB-ARC"/>
</dbReference>
<dbReference type="InterPro" id="IPR019734">
    <property type="entry name" value="TPR_rpt"/>
</dbReference>
<dbReference type="InterPro" id="IPR038305">
    <property type="entry name" value="HeLo_sf"/>
</dbReference>
<dbReference type="InterPro" id="IPR011990">
    <property type="entry name" value="TPR-like_helical_dom_sf"/>
</dbReference>
<feature type="repeat" description="TPR" evidence="1">
    <location>
        <begin position="671"/>
        <end position="704"/>
    </location>
</feature>
<evidence type="ECO:0000259" key="2">
    <source>
        <dbReference type="Pfam" id="PF00931"/>
    </source>
</evidence>
<evidence type="ECO:0000256" key="1">
    <source>
        <dbReference type="PROSITE-ProRule" id="PRU00339"/>
    </source>
</evidence>
<dbReference type="InterPro" id="IPR053137">
    <property type="entry name" value="NLR-like"/>
</dbReference>
<evidence type="ECO:0000259" key="3">
    <source>
        <dbReference type="Pfam" id="PF14479"/>
    </source>
</evidence>
<dbReference type="PANTHER" id="PTHR46082">
    <property type="entry name" value="ATP/GTP-BINDING PROTEIN-RELATED"/>
    <property type="match status" value="1"/>
</dbReference>
<dbReference type="Pfam" id="PF13424">
    <property type="entry name" value="TPR_12"/>
    <property type="match status" value="1"/>
</dbReference>
<gene>
    <name evidence="4" type="ORF">EX30DRAFT_374832</name>
</gene>
<feature type="repeat" description="TPR" evidence="1">
    <location>
        <begin position="713"/>
        <end position="746"/>
    </location>
</feature>
<dbReference type="Proteomes" id="UP000298138">
    <property type="component" value="Unassembled WGS sequence"/>
</dbReference>
<dbReference type="InParanoid" id="A0A4S2MK45"/>
<dbReference type="SUPFAM" id="SSF48452">
    <property type="entry name" value="TPR-like"/>
    <property type="match status" value="1"/>
</dbReference>
<dbReference type="EMBL" id="ML220157">
    <property type="protein sequence ID" value="TGZ77195.1"/>
    <property type="molecule type" value="Genomic_DNA"/>
</dbReference>
<keyword evidence="5" id="KW-1185">Reference proteome</keyword>
<protein>
    <recommendedName>
        <fullName evidence="6">TPR-like protein</fullName>
    </recommendedName>
</protein>
<dbReference type="SUPFAM" id="SSF52540">
    <property type="entry name" value="P-loop containing nucleoside triphosphate hydrolases"/>
    <property type="match status" value="1"/>
</dbReference>
<dbReference type="InterPro" id="IPR029498">
    <property type="entry name" value="HeLo_dom"/>
</dbReference>
<evidence type="ECO:0008006" key="6">
    <source>
        <dbReference type="Google" id="ProtNLM"/>
    </source>
</evidence>
<dbReference type="Gene3D" id="1.25.40.10">
    <property type="entry name" value="Tetratricopeptide repeat domain"/>
    <property type="match status" value="1"/>
</dbReference>
<sequence length="822" mass="92628">MEAIGIAIGVPGLAALFLQAGLQGYDVLTNASHVSADVDHYIHSIKLEEQKLRDWKDSINRAKLSDDPKSPERERYLLIIGTLARIAYLFTSMAAMEDEYVPTVKRVENKNSVSRLFRRFRRPRWMVGSSEIEKPQRSSSPANFHYRMEEILPHNMTSDQLEVLGDTVAKSDISIQGIKWAILDRKKLQGLLERLSGYTQSLIDISGPLVSASASRSGTSAERQFMVPFPHNPNYVERKDVQGQLDDLLTPKKDTQPRAALWALGGMGKTTIAVEYCYRCWKERPATSIFWVHANSKETFQESYQDIAKRIGIKALSEDQSALQDAVKHWLESSESGEWIMVIDNLDNLEIESKYIPIRQGTVLFTTRDSRIFGDPRFAVPKNARIEVPKMSLAEASSMCQTLGMADDSDPAQSSAQIELLELLEYLPLAIAQSAAYIRKTSMTTQQYMELFKKSVENQANLLDKPLYRSSKEDYNFSESRTVMRTWAITIDKIKAENPLALEILQFMSVIDPEKISLKVIHAVPRFGEAGNLILSEAIGLLLSFALLTLLESSHYRLHRLVSFWSRATMRREQRNNTLHVAAESLQQSFPEDMVAHLSTCSQLLPHTTTLLQHIQESDIEFGEIMVLQGSVAAAFDIMGEYDKALEWYQRALDGCEKMLGKDHPSTLATLDTVNNMAIVFESQGAYDKALEWYQRALDGKEKTLGKDHPSTLGTVNNMAIVFESQGAYDKALEWYQRALDGKEKTLGKDHPSTLDTVNNMAIVFESQGAYDKALEWYQRALDGREKTLGKDHPSTLVTVNNMASMLRSSFSNAAAIKSYKD</sequence>
<accession>A0A4S2MK45</accession>
<keyword evidence="1" id="KW-0802">TPR repeat</keyword>
<reference evidence="4 5" key="1">
    <citation type="submission" date="2019-04" db="EMBL/GenBank/DDBJ databases">
        <title>Comparative genomics and transcriptomics to analyze fruiting body development in filamentous ascomycetes.</title>
        <authorList>
            <consortium name="DOE Joint Genome Institute"/>
            <person name="Lutkenhaus R."/>
            <person name="Traeger S."/>
            <person name="Breuer J."/>
            <person name="Kuo A."/>
            <person name="Lipzen A."/>
            <person name="Pangilinan J."/>
            <person name="Dilworth D."/>
            <person name="Sandor L."/>
            <person name="Poggeler S."/>
            <person name="Barry K."/>
            <person name="Grigoriev I.V."/>
            <person name="Nowrousian M."/>
        </authorList>
    </citation>
    <scope>NUCLEOTIDE SEQUENCE [LARGE SCALE GENOMIC DNA]</scope>
    <source>
        <strain evidence="4 5">CBS 389.68</strain>
    </source>
</reference>
<feature type="domain" description="NB-ARC" evidence="2">
    <location>
        <begin position="244"/>
        <end position="376"/>
    </location>
</feature>
<dbReference type="SMART" id="SM00028">
    <property type="entry name" value="TPR"/>
    <property type="match status" value="4"/>
</dbReference>
<organism evidence="4 5">
    <name type="scientific">Ascodesmis nigricans</name>
    <dbReference type="NCBI Taxonomy" id="341454"/>
    <lineage>
        <taxon>Eukaryota</taxon>
        <taxon>Fungi</taxon>
        <taxon>Dikarya</taxon>
        <taxon>Ascomycota</taxon>
        <taxon>Pezizomycotina</taxon>
        <taxon>Pezizomycetes</taxon>
        <taxon>Pezizales</taxon>
        <taxon>Ascodesmidaceae</taxon>
        <taxon>Ascodesmis</taxon>
    </lineage>
</organism>
<name>A0A4S2MK45_9PEZI</name>
<dbReference type="STRING" id="341454.A0A4S2MK45"/>
<dbReference type="Pfam" id="PF00931">
    <property type="entry name" value="NB-ARC"/>
    <property type="match status" value="1"/>
</dbReference>
<dbReference type="OrthoDB" id="626167at2759"/>
<evidence type="ECO:0000313" key="4">
    <source>
        <dbReference type="EMBL" id="TGZ77195.1"/>
    </source>
</evidence>
<proteinExistence type="predicted"/>
<dbReference type="InterPro" id="IPR027417">
    <property type="entry name" value="P-loop_NTPase"/>
</dbReference>
<dbReference type="Gene3D" id="1.20.120.1020">
    <property type="entry name" value="Prion-inhibition and propagation, HeLo domain"/>
    <property type="match status" value="1"/>
</dbReference>
<dbReference type="Pfam" id="PF13374">
    <property type="entry name" value="TPR_10"/>
    <property type="match status" value="2"/>
</dbReference>
<dbReference type="PROSITE" id="PS50005">
    <property type="entry name" value="TPR"/>
    <property type="match status" value="3"/>
</dbReference>
<feature type="repeat" description="TPR" evidence="1">
    <location>
        <begin position="755"/>
        <end position="788"/>
    </location>
</feature>
<dbReference type="PANTHER" id="PTHR46082:SF6">
    <property type="entry name" value="AAA+ ATPASE DOMAIN-CONTAINING PROTEIN-RELATED"/>
    <property type="match status" value="1"/>
</dbReference>
<dbReference type="AlphaFoldDB" id="A0A4S2MK45"/>